<dbReference type="VEuPathDB" id="FungiDB:LEMA_P038150.1"/>
<gene>
    <name evidence="1" type="ORF">LEMA_P038150.1</name>
</gene>
<dbReference type="EMBL" id="FP929116">
    <property type="protein sequence ID" value="CBX94141.1"/>
    <property type="molecule type" value="Genomic_DNA"/>
</dbReference>
<organism evidence="2">
    <name type="scientific">Leptosphaeria maculans (strain JN3 / isolate v23.1.3 / race Av1-4-5-6-7-8)</name>
    <name type="common">Blackleg fungus</name>
    <name type="synonym">Phoma lingam</name>
    <dbReference type="NCBI Taxonomy" id="985895"/>
    <lineage>
        <taxon>Eukaryota</taxon>
        <taxon>Fungi</taxon>
        <taxon>Dikarya</taxon>
        <taxon>Ascomycota</taxon>
        <taxon>Pezizomycotina</taxon>
        <taxon>Dothideomycetes</taxon>
        <taxon>Pleosporomycetidae</taxon>
        <taxon>Pleosporales</taxon>
        <taxon>Pleosporineae</taxon>
        <taxon>Leptosphaeriaceae</taxon>
        <taxon>Plenodomus</taxon>
        <taxon>Plenodomus lingam/Leptosphaeria maculans species complex</taxon>
    </lineage>
</organism>
<accession>E4ZRE7</accession>
<keyword evidence="2" id="KW-1185">Reference proteome</keyword>
<dbReference type="Proteomes" id="UP000002668">
    <property type="component" value="Genome"/>
</dbReference>
<proteinExistence type="predicted"/>
<name>E4ZRE7_LEPMJ</name>
<dbReference type="HOGENOM" id="CLU_2171535_0_0_1"/>
<evidence type="ECO:0000313" key="2">
    <source>
        <dbReference type="Proteomes" id="UP000002668"/>
    </source>
</evidence>
<dbReference type="AlphaFoldDB" id="E4ZRE7"/>
<sequence>MDAYRIASILERSLALSFNYDKTSWWQTSGAAAIVEKTKRKQCDGDARAEINLQTRRNRSKFQVYKGRSESTCLADQTGNGKSQVISFHFETSSWQSTSIFPVDMSIATI</sequence>
<dbReference type="InParanoid" id="E4ZRE7"/>
<reference evidence="2" key="1">
    <citation type="journal article" date="2011" name="Nat. Commun.">
        <title>Effector diversification within compartments of the Leptosphaeria maculans genome affected by Repeat-Induced Point mutations.</title>
        <authorList>
            <person name="Rouxel T."/>
            <person name="Grandaubert J."/>
            <person name="Hane J.K."/>
            <person name="Hoede C."/>
            <person name="van de Wouw A.P."/>
            <person name="Couloux A."/>
            <person name="Dominguez V."/>
            <person name="Anthouard V."/>
            <person name="Bally P."/>
            <person name="Bourras S."/>
            <person name="Cozijnsen A.J."/>
            <person name="Ciuffetti L.M."/>
            <person name="Degrave A."/>
            <person name="Dilmaghani A."/>
            <person name="Duret L."/>
            <person name="Fudal I."/>
            <person name="Goodwin S.B."/>
            <person name="Gout L."/>
            <person name="Glaser N."/>
            <person name="Linglin J."/>
            <person name="Kema G.H.J."/>
            <person name="Lapalu N."/>
            <person name="Lawrence C.B."/>
            <person name="May K."/>
            <person name="Meyer M."/>
            <person name="Ollivier B."/>
            <person name="Poulain J."/>
            <person name="Schoch C.L."/>
            <person name="Simon A."/>
            <person name="Spatafora J.W."/>
            <person name="Stachowiak A."/>
            <person name="Turgeon B.G."/>
            <person name="Tyler B.M."/>
            <person name="Vincent D."/>
            <person name="Weissenbach J."/>
            <person name="Amselem J."/>
            <person name="Quesneville H."/>
            <person name="Oliver R.P."/>
            <person name="Wincker P."/>
            <person name="Balesdent M.-H."/>
            <person name="Howlett B.J."/>
        </authorList>
    </citation>
    <scope>NUCLEOTIDE SEQUENCE [LARGE SCALE GENOMIC DNA]</scope>
    <source>
        <strain evidence="2">JN3 / isolate v23.1.3 / race Av1-4-5-6-7-8</strain>
    </source>
</reference>
<evidence type="ECO:0000313" key="1">
    <source>
        <dbReference type="EMBL" id="CBX94141.1"/>
    </source>
</evidence>
<protein>
    <submittedName>
        <fullName evidence="1">Predicted protein</fullName>
    </submittedName>
</protein>